<sequence length="36" mass="3832">MRDLMIGLIRAIVAIVIVLGCILLPVQPIVALGPHL</sequence>
<keyword evidence="1" id="KW-0472">Membrane</keyword>
<proteinExistence type="predicted"/>
<accession>A0A6M9QBU3</accession>
<evidence type="ECO:0000256" key="1">
    <source>
        <dbReference type="SAM" id="Phobius"/>
    </source>
</evidence>
<reference evidence="2 3" key="1">
    <citation type="submission" date="2020-05" db="EMBL/GenBank/DDBJ databases">
        <title>Characterization and genome analysis of a novel lytic T7-like phage P1723.</title>
        <authorList>
            <person name="Zhong P."/>
            <person name="Yang S."/>
            <person name="Cheng Z."/>
            <person name="Xu Z."/>
            <person name="Luo P."/>
        </authorList>
    </citation>
    <scope>NUCLEOTIDE SEQUENCE [LARGE SCALE GENOMIC DNA]</scope>
</reference>
<keyword evidence="2" id="KW-0067">ATP-binding</keyword>
<dbReference type="PROSITE" id="PS51257">
    <property type="entry name" value="PROKAR_LIPOPROTEIN"/>
    <property type="match status" value="1"/>
</dbReference>
<name>A0A6M9QBU3_9CAUD</name>
<keyword evidence="2" id="KW-0547">Nucleotide-binding</keyword>
<dbReference type="GO" id="GO:0005524">
    <property type="term" value="F:ATP binding"/>
    <property type="evidence" value="ECO:0007669"/>
    <property type="project" value="UniProtKB-KW"/>
</dbReference>
<evidence type="ECO:0000313" key="3">
    <source>
        <dbReference type="Proteomes" id="UP000509360"/>
    </source>
</evidence>
<feature type="transmembrane region" description="Helical" evidence="1">
    <location>
        <begin position="7"/>
        <end position="26"/>
    </location>
</feature>
<organism evidence="2 3">
    <name type="scientific">Escherichia phage P1723</name>
    <dbReference type="NCBI Taxonomy" id="2736274"/>
    <lineage>
        <taxon>Viruses</taxon>
        <taxon>Duplodnaviria</taxon>
        <taxon>Heunggongvirae</taxon>
        <taxon>Uroviricota</taxon>
        <taxon>Caudoviricetes</taxon>
        <taxon>Autographivirales</taxon>
        <taxon>Autotranscriptaviridae</taxon>
        <taxon>Studiervirinae</taxon>
        <taxon>Foetvirus</taxon>
        <taxon>Foetvirus P1723</taxon>
        <taxon>Foetvirus SRT7</taxon>
    </lineage>
</organism>
<dbReference type="Proteomes" id="UP000509360">
    <property type="component" value="Segment"/>
</dbReference>
<keyword evidence="1" id="KW-0812">Transmembrane</keyword>
<keyword evidence="1" id="KW-1133">Transmembrane helix</keyword>
<gene>
    <name evidence="2" type="ORF">ZD95_19</name>
</gene>
<dbReference type="EMBL" id="MT465573">
    <property type="protein sequence ID" value="QKM75948.1"/>
    <property type="molecule type" value="Genomic_DNA"/>
</dbReference>
<protein>
    <submittedName>
        <fullName evidence="2">Putative ATP-binding cassette, subfamily B</fullName>
    </submittedName>
</protein>
<keyword evidence="3" id="KW-1185">Reference proteome</keyword>
<evidence type="ECO:0000313" key="2">
    <source>
        <dbReference type="EMBL" id="QKM75948.1"/>
    </source>
</evidence>